<name>A0A3A4AUE7_9ACTN</name>
<dbReference type="OrthoDB" id="4330022at2"/>
<dbReference type="EMBL" id="QZEY01000003">
    <property type="protein sequence ID" value="RJL33620.1"/>
    <property type="molecule type" value="Genomic_DNA"/>
</dbReference>
<dbReference type="InterPro" id="IPR007278">
    <property type="entry name" value="DUF397"/>
</dbReference>
<accession>A0A3A4AUE7</accession>
<sequence length="71" mass="7639">MDVTGEELRTATFRKSSFSGSDGGACVEVAQLADGRRLVRDSKQKGTGPVLAFARQEWDAFLKSVRGGEFG</sequence>
<proteinExistence type="predicted"/>
<organism evidence="2 3">
    <name type="scientific">Bailinhaonella thermotolerans</name>
    <dbReference type="NCBI Taxonomy" id="1070861"/>
    <lineage>
        <taxon>Bacteria</taxon>
        <taxon>Bacillati</taxon>
        <taxon>Actinomycetota</taxon>
        <taxon>Actinomycetes</taxon>
        <taxon>Streptosporangiales</taxon>
        <taxon>Streptosporangiaceae</taxon>
        <taxon>Bailinhaonella</taxon>
    </lineage>
</organism>
<evidence type="ECO:0000313" key="3">
    <source>
        <dbReference type="Proteomes" id="UP000265768"/>
    </source>
</evidence>
<keyword evidence="3" id="KW-1185">Reference proteome</keyword>
<reference evidence="2 3" key="1">
    <citation type="submission" date="2018-09" db="EMBL/GenBank/DDBJ databases">
        <title>YIM 75507 draft genome.</title>
        <authorList>
            <person name="Tang S."/>
            <person name="Feng Y."/>
        </authorList>
    </citation>
    <scope>NUCLEOTIDE SEQUENCE [LARGE SCALE GENOMIC DNA]</scope>
    <source>
        <strain evidence="2 3">YIM 75507</strain>
    </source>
</reference>
<dbReference type="Proteomes" id="UP000265768">
    <property type="component" value="Unassembled WGS sequence"/>
</dbReference>
<dbReference type="AlphaFoldDB" id="A0A3A4AUE7"/>
<protein>
    <submittedName>
        <fullName evidence="2">DUF397 domain-containing protein</fullName>
    </submittedName>
</protein>
<feature type="domain" description="DUF397" evidence="1">
    <location>
        <begin position="11"/>
        <end position="66"/>
    </location>
</feature>
<dbReference type="Pfam" id="PF04149">
    <property type="entry name" value="DUF397"/>
    <property type="match status" value="1"/>
</dbReference>
<comment type="caution">
    <text evidence="2">The sequence shown here is derived from an EMBL/GenBank/DDBJ whole genome shotgun (WGS) entry which is preliminary data.</text>
</comment>
<gene>
    <name evidence="2" type="ORF">D5H75_10910</name>
</gene>
<evidence type="ECO:0000313" key="2">
    <source>
        <dbReference type="EMBL" id="RJL33620.1"/>
    </source>
</evidence>
<evidence type="ECO:0000259" key="1">
    <source>
        <dbReference type="Pfam" id="PF04149"/>
    </source>
</evidence>